<dbReference type="Pfam" id="PF22769">
    <property type="entry name" value="DCD"/>
    <property type="match status" value="1"/>
</dbReference>
<dbReference type="RefSeq" id="WP_042627574.1">
    <property type="nucleotide sequence ID" value="NZ_BSTO01000029.1"/>
</dbReference>
<sequence length="205" mass="22767">MILTGTEIEQRVQAGDIVIHPFLPDNVNPNSYNFRLHERMKVYEDGVIDVREEAPTREIVIGPQGYELEPRKLYLAATVETMGSTRFVPTYAARSSIARLGMFINLSAPLGDIGFVGRWTIQLFALNRIRVYAGMNIGQMMFWRVQGEIKLYTGKYQGATEAFASRIFLDYRQAAPASPVSPAPAPELEPDEAAHVVHAATGLPA</sequence>
<accession>A0A0B6S079</accession>
<keyword evidence="1 3" id="KW-0378">Hydrolase</keyword>
<dbReference type="EMBL" id="CP002581">
    <property type="protein sequence ID" value="AJK49043.1"/>
    <property type="molecule type" value="Genomic_DNA"/>
</dbReference>
<dbReference type="KEGG" id="bgp:BGL_2c09650"/>
<reference evidence="4" key="1">
    <citation type="submission" date="2011-03" db="EMBL/GenBank/DDBJ databases">
        <authorList>
            <person name="Voget S."/>
            <person name="Streit W.R."/>
            <person name="Jaeger K.E."/>
            <person name="Daniel R."/>
        </authorList>
    </citation>
    <scope>NUCLEOTIDE SEQUENCE [LARGE SCALE GENOMIC DNA]</scope>
    <source>
        <strain evidence="4">PG1</strain>
    </source>
</reference>
<dbReference type="InterPro" id="IPR033704">
    <property type="entry name" value="dUTPase_trimeric"/>
</dbReference>
<dbReference type="KEGG" id="bpla:bpln_2g10570"/>
<evidence type="ECO:0000313" key="3">
    <source>
        <dbReference type="EMBL" id="AJK49043.1"/>
    </source>
</evidence>
<keyword evidence="4" id="KW-1185">Reference proteome</keyword>
<dbReference type="GO" id="GO:0006229">
    <property type="term" value="P:dUTP biosynthetic process"/>
    <property type="evidence" value="ECO:0007669"/>
    <property type="project" value="InterPro"/>
</dbReference>
<dbReference type="GO" id="GO:0015949">
    <property type="term" value="P:nucleobase-containing small molecule interconversion"/>
    <property type="evidence" value="ECO:0007669"/>
    <property type="project" value="TreeGrafter"/>
</dbReference>
<dbReference type="PANTHER" id="PTHR42680">
    <property type="entry name" value="DCTP DEAMINASE"/>
    <property type="match status" value="1"/>
</dbReference>
<name>A0A0B6S079_BURPL</name>
<dbReference type="SUPFAM" id="SSF51283">
    <property type="entry name" value="dUTPase-like"/>
    <property type="match status" value="1"/>
</dbReference>
<proteinExistence type="predicted"/>
<protein>
    <submittedName>
        <fullName evidence="3">Deoxycytidine triphosphate deaminase</fullName>
        <ecNumber evidence="3">3.5.4.13</ecNumber>
    </submittedName>
</protein>
<dbReference type="Proteomes" id="UP000031838">
    <property type="component" value="Chromosome 2"/>
</dbReference>
<reference evidence="3 4" key="2">
    <citation type="journal article" date="2016" name="Appl. Microbiol. Biotechnol.">
        <title>Mutations improving production and secretion of extracellular lipase by Burkholderia glumae PG1.</title>
        <authorList>
            <person name="Knapp A."/>
            <person name="Voget S."/>
            <person name="Gao R."/>
            <person name="Zaburannyi N."/>
            <person name="Krysciak D."/>
            <person name="Breuer M."/>
            <person name="Hauer B."/>
            <person name="Streit W.R."/>
            <person name="Muller R."/>
            <person name="Daniel R."/>
            <person name="Jaeger K.E."/>
        </authorList>
    </citation>
    <scope>NUCLEOTIDE SEQUENCE [LARGE SCALE GENOMIC DNA]</scope>
    <source>
        <strain evidence="3 4">PG1</strain>
    </source>
</reference>
<dbReference type="HOGENOM" id="CLU_087476_0_0_4"/>
<dbReference type="InterPro" id="IPR011962">
    <property type="entry name" value="dCTP_deaminase"/>
</dbReference>
<dbReference type="Gene3D" id="2.70.40.10">
    <property type="match status" value="1"/>
</dbReference>
<evidence type="ECO:0000313" key="4">
    <source>
        <dbReference type="Proteomes" id="UP000031838"/>
    </source>
</evidence>
<dbReference type="AlphaFoldDB" id="A0A0B6S079"/>
<dbReference type="OrthoDB" id="9780956at2"/>
<dbReference type="PANTHER" id="PTHR42680:SF3">
    <property type="entry name" value="DCTP DEAMINASE"/>
    <property type="match status" value="1"/>
</dbReference>
<keyword evidence="2" id="KW-0546">Nucleotide metabolism</keyword>
<gene>
    <name evidence="3" type="ORF">BGL_2c09650</name>
</gene>
<evidence type="ECO:0000256" key="1">
    <source>
        <dbReference type="ARBA" id="ARBA00022801"/>
    </source>
</evidence>
<evidence type="ECO:0000256" key="2">
    <source>
        <dbReference type="ARBA" id="ARBA00023080"/>
    </source>
</evidence>
<dbReference type="EC" id="3.5.4.13" evidence="3"/>
<dbReference type="InterPro" id="IPR036157">
    <property type="entry name" value="dUTPase-like_sf"/>
</dbReference>
<dbReference type="GO" id="GO:0008829">
    <property type="term" value="F:dCTP deaminase activity"/>
    <property type="evidence" value="ECO:0007669"/>
    <property type="project" value="UniProtKB-EC"/>
</dbReference>
<dbReference type="CDD" id="cd07557">
    <property type="entry name" value="trimeric_dUTPase"/>
    <property type="match status" value="1"/>
</dbReference>
<organism evidence="3 4">
    <name type="scientific">Burkholderia plantarii</name>
    <dbReference type="NCBI Taxonomy" id="41899"/>
    <lineage>
        <taxon>Bacteria</taxon>
        <taxon>Pseudomonadati</taxon>
        <taxon>Pseudomonadota</taxon>
        <taxon>Betaproteobacteria</taxon>
        <taxon>Burkholderiales</taxon>
        <taxon>Burkholderiaceae</taxon>
        <taxon>Burkholderia</taxon>
    </lineage>
</organism>